<accession>A0A9X1QKC5</accession>
<evidence type="ECO:0000313" key="3">
    <source>
        <dbReference type="EMBL" id="MCF2514980.1"/>
    </source>
</evidence>
<protein>
    <recommendedName>
        <fullName evidence="2">Porin domain-containing protein</fullName>
    </recommendedName>
</protein>
<dbReference type="AlphaFoldDB" id="A0A9X1QKC5"/>
<dbReference type="GO" id="GO:0015288">
    <property type="term" value="F:porin activity"/>
    <property type="evidence" value="ECO:0007669"/>
    <property type="project" value="InterPro"/>
</dbReference>
<dbReference type="GO" id="GO:0016020">
    <property type="term" value="C:membrane"/>
    <property type="evidence" value="ECO:0007669"/>
    <property type="project" value="InterPro"/>
</dbReference>
<reference evidence="3" key="1">
    <citation type="submission" date="2022-01" db="EMBL/GenBank/DDBJ databases">
        <authorList>
            <person name="Jo J.-H."/>
            <person name="Im W.-T."/>
        </authorList>
    </citation>
    <scope>NUCLEOTIDE SEQUENCE</scope>
    <source>
        <strain evidence="3">G124</strain>
    </source>
</reference>
<dbReference type="Proteomes" id="UP001139410">
    <property type="component" value="Unassembled WGS sequence"/>
</dbReference>
<feature type="chain" id="PRO_5040957368" description="Porin domain-containing protein" evidence="1">
    <location>
        <begin position="31"/>
        <end position="237"/>
    </location>
</feature>
<organism evidence="3 4">
    <name type="scientific">Sphingomonas cremea</name>
    <dbReference type="NCBI Taxonomy" id="2904799"/>
    <lineage>
        <taxon>Bacteria</taxon>
        <taxon>Pseudomonadati</taxon>
        <taxon>Pseudomonadota</taxon>
        <taxon>Alphaproteobacteria</taxon>
        <taxon>Sphingomonadales</taxon>
        <taxon>Sphingomonadaceae</taxon>
        <taxon>Sphingomonas</taxon>
    </lineage>
</organism>
<name>A0A9X1QKC5_9SPHN</name>
<sequence length="237" mass="24591">MTNRETMAGGKLALALAAAAMVMTPAIGLAAAAKQRPPAISLSFDKISTFTPASADPRLAAMFAGRNTSIADFKFTPAAAKGRPSQLRVAVRASGVATPARPVEVAVASSPTGLAPAQYDLGLAVGWKRFAIAGDVARSSSPDPVIGTRETAVVGVSYNLKKFTGRVAVGGERNDSRVAPLARPDSMSVDVGASYSISRNIALTGGVRYKVERDQIPALAEDHRDSKAVYVGTAFKF</sequence>
<dbReference type="RefSeq" id="WP_235067484.1">
    <property type="nucleotide sequence ID" value="NZ_JAKFGM010000002.1"/>
</dbReference>
<dbReference type="Gene3D" id="2.40.160.10">
    <property type="entry name" value="Porin"/>
    <property type="match status" value="1"/>
</dbReference>
<feature type="signal peptide" evidence="1">
    <location>
        <begin position="1"/>
        <end position="30"/>
    </location>
</feature>
<gene>
    <name evidence="3" type="ORF">LVY65_07860</name>
</gene>
<proteinExistence type="predicted"/>
<evidence type="ECO:0000313" key="4">
    <source>
        <dbReference type="Proteomes" id="UP001139410"/>
    </source>
</evidence>
<dbReference type="Pfam" id="PF13609">
    <property type="entry name" value="Porin_4"/>
    <property type="match status" value="1"/>
</dbReference>
<dbReference type="EMBL" id="JAKFGM010000002">
    <property type="protein sequence ID" value="MCF2514980.1"/>
    <property type="molecule type" value="Genomic_DNA"/>
</dbReference>
<evidence type="ECO:0000256" key="1">
    <source>
        <dbReference type="SAM" id="SignalP"/>
    </source>
</evidence>
<evidence type="ECO:0000259" key="2">
    <source>
        <dbReference type="Pfam" id="PF13609"/>
    </source>
</evidence>
<dbReference type="InterPro" id="IPR023614">
    <property type="entry name" value="Porin_dom_sf"/>
</dbReference>
<keyword evidence="4" id="KW-1185">Reference proteome</keyword>
<dbReference type="InterPro" id="IPR033900">
    <property type="entry name" value="Gram_neg_porin_domain"/>
</dbReference>
<keyword evidence="1" id="KW-0732">Signal</keyword>
<comment type="caution">
    <text evidence="3">The sequence shown here is derived from an EMBL/GenBank/DDBJ whole genome shotgun (WGS) entry which is preliminary data.</text>
</comment>
<dbReference type="SUPFAM" id="SSF56935">
    <property type="entry name" value="Porins"/>
    <property type="match status" value="1"/>
</dbReference>
<feature type="domain" description="Porin" evidence="2">
    <location>
        <begin position="45"/>
        <end position="210"/>
    </location>
</feature>